<evidence type="ECO:0000313" key="3">
    <source>
        <dbReference type="Proteomes" id="UP000295129"/>
    </source>
</evidence>
<accession>A0A4R6DJQ2</accession>
<name>A0A4R6DJQ2_9RHOO</name>
<feature type="region of interest" description="Disordered" evidence="1">
    <location>
        <begin position="1"/>
        <end position="35"/>
    </location>
</feature>
<protein>
    <submittedName>
        <fullName evidence="2">Uncharacterized protein</fullName>
    </submittedName>
</protein>
<dbReference type="EMBL" id="SNVV01000031">
    <property type="protein sequence ID" value="TDN45036.1"/>
    <property type="molecule type" value="Genomic_DNA"/>
</dbReference>
<feature type="compositionally biased region" description="Acidic residues" evidence="1">
    <location>
        <begin position="8"/>
        <end position="18"/>
    </location>
</feature>
<organism evidence="2 3">
    <name type="scientific">Azoarcus indigens</name>
    <dbReference type="NCBI Taxonomy" id="29545"/>
    <lineage>
        <taxon>Bacteria</taxon>
        <taxon>Pseudomonadati</taxon>
        <taxon>Pseudomonadota</taxon>
        <taxon>Betaproteobacteria</taxon>
        <taxon>Rhodocyclales</taxon>
        <taxon>Zoogloeaceae</taxon>
        <taxon>Azoarcus</taxon>
    </lineage>
</organism>
<keyword evidence="3" id="KW-1185">Reference proteome</keyword>
<comment type="caution">
    <text evidence="2">The sequence shown here is derived from an EMBL/GenBank/DDBJ whole genome shotgun (WGS) entry which is preliminary data.</text>
</comment>
<dbReference type="AlphaFoldDB" id="A0A4R6DJQ2"/>
<gene>
    <name evidence="2" type="ORF">C7389_1316</name>
</gene>
<evidence type="ECO:0000256" key="1">
    <source>
        <dbReference type="SAM" id="MobiDB-lite"/>
    </source>
</evidence>
<dbReference type="RefSeq" id="WP_246034940.1">
    <property type="nucleotide sequence ID" value="NZ_SNVV01000031.1"/>
</dbReference>
<sequence length="236" mass="25958">MRVWSTADEADEEDEDLPENSADADTSAYLTSEPGSITASTPKWRYVEQAMLLAPGQFHDHHADYSREVQLKLDAVAANLARQYRAREKLSSPCPKCLKTRQKWAEKGYPPPADLVARLDGLSSRFRQYVNGSAWAWNLYTSKWCKAYMQARAPCRCLCLEGKPLEVGDSVLLLPAGAAGPAGVLGRIGPYLEPQPQAATATLAYAKAIENADSWGYFALDLAGYLSAGHRTKVLY</sequence>
<dbReference type="Proteomes" id="UP000295129">
    <property type="component" value="Unassembled WGS sequence"/>
</dbReference>
<reference evidence="2 3" key="1">
    <citation type="submission" date="2019-03" db="EMBL/GenBank/DDBJ databases">
        <title>Genomic Encyclopedia of Type Strains, Phase IV (KMG-IV): sequencing the most valuable type-strain genomes for metagenomic binning, comparative biology and taxonomic classification.</title>
        <authorList>
            <person name="Goeker M."/>
        </authorList>
    </citation>
    <scope>NUCLEOTIDE SEQUENCE [LARGE SCALE GENOMIC DNA]</scope>
    <source>
        <strain evidence="2 3">DSM 12121</strain>
    </source>
</reference>
<evidence type="ECO:0000313" key="2">
    <source>
        <dbReference type="EMBL" id="TDN45036.1"/>
    </source>
</evidence>
<proteinExistence type="predicted"/>